<keyword evidence="5 11" id="KW-0378">Hydrolase</keyword>
<keyword evidence="13" id="KW-1133">Transmembrane helix</keyword>
<evidence type="ECO:0000256" key="5">
    <source>
        <dbReference type="ARBA" id="ARBA00022801"/>
    </source>
</evidence>
<evidence type="ECO:0000256" key="7">
    <source>
        <dbReference type="ARBA" id="ARBA00023026"/>
    </source>
</evidence>
<evidence type="ECO:0000256" key="4">
    <source>
        <dbReference type="ARBA" id="ARBA00022669"/>
    </source>
</evidence>
<evidence type="ECO:0000256" key="14">
    <source>
        <dbReference type="SAM" id="SignalP"/>
    </source>
</evidence>
<keyword evidence="13" id="KW-0812">Transmembrane</keyword>
<keyword evidence="10" id="KW-0624">Polysaccharide degradation</keyword>
<keyword evidence="9 11" id="KW-0326">Glycosidase</keyword>
<dbReference type="SMART" id="SM00636">
    <property type="entry name" value="Glyco_18"/>
    <property type="match status" value="1"/>
</dbReference>
<keyword evidence="6" id="KW-0146">Chitin degradation</keyword>
<dbReference type="InterPro" id="IPR018392">
    <property type="entry name" value="LysM"/>
</dbReference>
<dbReference type="InterPro" id="IPR053214">
    <property type="entry name" value="LysM12-like"/>
</dbReference>
<dbReference type="RefSeq" id="XP_070880725.1">
    <property type="nucleotide sequence ID" value="XM_071034036.1"/>
</dbReference>
<evidence type="ECO:0000256" key="10">
    <source>
        <dbReference type="ARBA" id="ARBA00023326"/>
    </source>
</evidence>
<dbReference type="InterPro" id="IPR036861">
    <property type="entry name" value="Endochitinase-like_sf"/>
</dbReference>
<dbReference type="Gene3D" id="3.20.20.80">
    <property type="entry name" value="Glycosidases"/>
    <property type="match status" value="1"/>
</dbReference>
<dbReference type="CDD" id="cd00035">
    <property type="entry name" value="ChtBD1"/>
    <property type="match status" value="1"/>
</dbReference>
<keyword evidence="18" id="KW-1185">Reference proteome</keyword>
<feature type="transmembrane region" description="Helical" evidence="13">
    <location>
        <begin position="1267"/>
        <end position="1285"/>
    </location>
</feature>
<dbReference type="GeneID" id="98149108"/>
<dbReference type="SUPFAM" id="SSF54106">
    <property type="entry name" value="LysM domain"/>
    <property type="match status" value="1"/>
</dbReference>
<reference evidence="17 18" key="1">
    <citation type="submission" date="2024-07" db="EMBL/GenBank/DDBJ databases">
        <title>Section-level genome sequencing and comparative genomics of Aspergillus sections Usti and Cavernicolus.</title>
        <authorList>
            <consortium name="Lawrence Berkeley National Laboratory"/>
            <person name="Nybo J.L."/>
            <person name="Vesth T.C."/>
            <person name="Theobald S."/>
            <person name="Frisvad J.C."/>
            <person name="Larsen T.O."/>
            <person name="Kjaerboelling I."/>
            <person name="Rothschild-Mancinelli K."/>
            <person name="Lyhne E.K."/>
            <person name="Kogle M.E."/>
            <person name="Barry K."/>
            <person name="Clum A."/>
            <person name="Na H."/>
            <person name="Ledsgaard L."/>
            <person name="Lin J."/>
            <person name="Lipzen A."/>
            <person name="Kuo A."/>
            <person name="Riley R."/>
            <person name="Mondo S."/>
            <person name="Labutti K."/>
            <person name="Haridas S."/>
            <person name="Pangalinan J."/>
            <person name="Salamov A.A."/>
            <person name="Simmons B.A."/>
            <person name="Magnuson J.K."/>
            <person name="Chen J."/>
            <person name="Drula E."/>
            <person name="Henrissat B."/>
            <person name="Wiebenga A."/>
            <person name="Lubbers R.J."/>
            <person name="Gomes A.C."/>
            <person name="Macurrencykelacurrency M.R."/>
            <person name="Stajich J."/>
            <person name="Grigoriev I.V."/>
            <person name="Mortensen U.H."/>
            <person name="De Vries R.P."/>
            <person name="Baker S.E."/>
            <person name="Andersen M.R."/>
        </authorList>
    </citation>
    <scope>NUCLEOTIDE SEQUENCE [LARGE SCALE GENOMIC DNA]</scope>
    <source>
        <strain evidence="17 18">CBS 449.75</strain>
    </source>
</reference>
<feature type="chain" id="PRO_5045126292" description="chitinase" evidence="14">
    <location>
        <begin position="23"/>
        <end position="1325"/>
    </location>
</feature>
<keyword evidence="4" id="KW-0147">Chitin-binding</keyword>
<dbReference type="Proteomes" id="UP001610432">
    <property type="component" value="Unassembled WGS sequence"/>
</dbReference>
<feature type="transmembrane region" description="Helical" evidence="13">
    <location>
        <begin position="1243"/>
        <end position="1261"/>
    </location>
</feature>
<feature type="region of interest" description="Disordered" evidence="12">
    <location>
        <begin position="285"/>
        <end position="308"/>
    </location>
</feature>
<dbReference type="InterPro" id="IPR001579">
    <property type="entry name" value="Glyco_hydro_18_chit_AS"/>
</dbReference>
<evidence type="ECO:0000256" key="9">
    <source>
        <dbReference type="ARBA" id="ARBA00023295"/>
    </source>
</evidence>
<evidence type="ECO:0000256" key="11">
    <source>
        <dbReference type="RuleBase" id="RU000489"/>
    </source>
</evidence>
<evidence type="ECO:0000259" key="15">
    <source>
        <dbReference type="PROSITE" id="PS51782"/>
    </source>
</evidence>
<evidence type="ECO:0000313" key="18">
    <source>
        <dbReference type="Proteomes" id="UP001610432"/>
    </source>
</evidence>
<evidence type="ECO:0000256" key="2">
    <source>
        <dbReference type="ARBA" id="ARBA00008682"/>
    </source>
</evidence>
<keyword evidence="13" id="KW-0472">Membrane</keyword>
<dbReference type="PANTHER" id="PTHR47700:SF2">
    <property type="entry name" value="CHITINASE"/>
    <property type="match status" value="1"/>
</dbReference>
<evidence type="ECO:0000256" key="13">
    <source>
        <dbReference type="SAM" id="Phobius"/>
    </source>
</evidence>
<dbReference type="PROSITE" id="PS51782">
    <property type="entry name" value="LYSM"/>
    <property type="match status" value="2"/>
</dbReference>
<dbReference type="InterPro" id="IPR036779">
    <property type="entry name" value="LysM_dom_sf"/>
</dbReference>
<dbReference type="Pfam" id="PF01476">
    <property type="entry name" value="LysM"/>
    <property type="match status" value="1"/>
</dbReference>
<comment type="caution">
    <text evidence="17">The sequence shown here is derived from an EMBL/GenBank/DDBJ whole genome shotgun (WGS) entry which is preliminary data.</text>
</comment>
<dbReference type="InterPro" id="IPR011583">
    <property type="entry name" value="Chitinase_II/V-like_cat"/>
</dbReference>
<comment type="catalytic activity">
    <reaction evidence="1">
        <text>Random endo-hydrolysis of N-acetyl-beta-D-glucosaminide (1-&gt;4)-beta-linkages in chitin and chitodextrins.</text>
        <dbReference type="EC" id="3.2.1.14"/>
    </reaction>
</comment>
<dbReference type="InterPro" id="IPR017853">
    <property type="entry name" value="GH"/>
</dbReference>
<evidence type="ECO:0000256" key="8">
    <source>
        <dbReference type="ARBA" id="ARBA00023277"/>
    </source>
</evidence>
<dbReference type="PROSITE" id="PS51910">
    <property type="entry name" value="GH18_2"/>
    <property type="match status" value="1"/>
</dbReference>
<dbReference type="SUPFAM" id="SSF57016">
    <property type="entry name" value="Plant lectins/antimicrobial peptides"/>
    <property type="match status" value="1"/>
</dbReference>
<sequence>MSRLQSVCVAFLWTLFARPIWAGRDVEGNKILRLGDAVPIDSPGAYYADLHPCPAACGDNKPDNWTVYSAVDRLRYCPEPMLFDLAINNPVDAPDAFVKIRACTAGEPENANTTANALYLALAEEDTGASTNSKRDVGECLSASARDDKLSLQFGQRGAASQVDAAVAALEHLQLFMENDSNCDTPVLLAYSNGTVAGIYLGPAFGRATATSVLERLEKQVRENGVGERALVQLCGVNRNAHHVLGVALDTTGDVAGVQKLLSTWSKAECAGDLDETAEWDGVPVSEVDRGLGRSSRNDAEKRGPPELLDLTSLHPRAECTVEKAIAGDNCDTLAARCGITRTDLVWYNGDANLCMPGHILAGQRLCCTRGTLPDIRPKPNEDGSCFSYTVQPGDDCTTLALTYGLTNTVLERFNNKTTWGWNGCRNLNYGINICLSNGDPPMPAPVANAICGPTKVGTERPTDGTPLADLNPCPLNACCNIWGQCGINEDFCIEERGPAGNPGTSPANTNGCVSSCGVDIHNTDGDLVVPYGRVGYYESWNFNRKCLWLRASNANTDFTYTHIHWAFMEVDPSDWSVKLADPYNQWEDFKSLDDVRRIISFGGWGYSTEPETYDILRQAMSPPNRKTFATNVAAFVEEHKLDGVDFDWEYPGAMDIPGTPAGLETDGPNYYKFLIVMRGQLAEGKSLSIAAPASYWYLKAFPIDLMANELDYIVYMTYDLHGQWDAGNQYATEGCPTGNCLQSHVNVTETTYALSMITKAEVHTNKIYVGEASYGRSFLMSEAGCTGPDCFFEGDRLNSPAAKGVCTDTGGYISNAEISQIEILGDNVQTWHDEGSDSDIMVYNDTEWVAYMNQTTKLSRRIHWRAYNFAGTIDWAVDLQSYTDDEYYDYETGEGGEDLLPPLPDDEPECNGSYDDLESIDADFGSIHELCLGQYILEVLQKNFTASLTAYDELMEDGYDGKFETYAKAVVAASSKVVEEFMYENGEKYFSCIVTEEIECCAYCEDHHATNHPEISCRYCEEYDCVPDGACDDPEVHCDPPEFRYRNMTQPCPPDYSMRGQPPPTDGRYMQSVYWTLEDPDAFWADLYTETGVAQEGIKWTDVHHFPCSPTEEHCAEKYWDYNFPVPSEYDLEDVINPKDVVDDAYYNLKRLQPDLEDVVQVVKNDDYFGDINELVDAVSMPVFMVSDAIENMQSIVEIAEEIEEAKAKAILFAFLTAIFFFVPVVGEVMGAVSSLANIGRIVALLGAAGNVALDVYTILDDPENAPLAIFSLILTPLSLMDVVKIGQAARARRGMPASDVAKLGDRLAGRLNLVSKLKDRCTI</sequence>
<dbReference type="EMBL" id="JBFXLQ010000083">
    <property type="protein sequence ID" value="KAL2860831.1"/>
    <property type="molecule type" value="Genomic_DNA"/>
</dbReference>
<protein>
    <recommendedName>
        <fullName evidence="3">chitinase</fullName>
        <ecNumber evidence="3">3.2.1.14</ecNumber>
    </recommendedName>
</protein>
<feature type="domain" description="LysM" evidence="15">
    <location>
        <begin position="321"/>
        <end position="368"/>
    </location>
</feature>
<feature type="domain" description="LysM" evidence="15">
    <location>
        <begin position="387"/>
        <end position="436"/>
    </location>
</feature>
<dbReference type="InterPro" id="IPR029070">
    <property type="entry name" value="Chitinase_insertion_sf"/>
</dbReference>
<gene>
    <name evidence="17" type="ORF">BJX67DRAFT_386278</name>
</gene>
<dbReference type="PROSITE" id="PS01095">
    <property type="entry name" value="GH18_1"/>
    <property type="match status" value="1"/>
</dbReference>
<dbReference type="SUPFAM" id="SSF51445">
    <property type="entry name" value="(Trans)glycosidases"/>
    <property type="match status" value="1"/>
</dbReference>
<dbReference type="Gene3D" id="3.10.50.10">
    <property type="match status" value="1"/>
</dbReference>
<dbReference type="EC" id="3.2.1.14" evidence="3"/>
<comment type="similarity">
    <text evidence="2">Belongs to the glycosyl hydrolase 18 family. Chitinase class V subfamily.</text>
</comment>
<dbReference type="InterPro" id="IPR001223">
    <property type="entry name" value="Glyco_hydro18_cat"/>
</dbReference>
<evidence type="ECO:0000256" key="1">
    <source>
        <dbReference type="ARBA" id="ARBA00000822"/>
    </source>
</evidence>
<dbReference type="CDD" id="cd00118">
    <property type="entry name" value="LysM"/>
    <property type="match status" value="1"/>
</dbReference>
<proteinExistence type="inferred from homology"/>
<dbReference type="SUPFAM" id="SSF54556">
    <property type="entry name" value="Chitinase insertion domain"/>
    <property type="match status" value="1"/>
</dbReference>
<evidence type="ECO:0000313" key="17">
    <source>
        <dbReference type="EMBL" id="KAL2860831.1"/>
    </source>
</evidence>
<organism evidence="17 18">
    <name type="scientific">Aspergillus lucknowensis</name>
    <dbReference type="NCBI Taxonomy" id="176173"/>
    <lineage>
        <taxon>Eukaryota</taxon>
        <taxon>Fungi</taxon>
        <taxon>Dikarya</taxon>
        <taxon>Ascomycota</taxon>
        <taxon>Pezizomycotina</taxon>
        <taxon>Eurotiomycetes</taxon>
        <taxon>Eurotiomycetidae</taxon>
        <taxon>Eurotiales</taxon>
        <taxon>Aspergillaceae</taxon>
        <taxon>Aspergillus</taxon>
        <taxon>Aspergillus subgen. Nidulantes</taxon>
    </lineage>
</organism>
<keyword evidence="14" id="KW-0732">Signal</keyword>
<evidence type="ECO:0000256" key="6">
    <source>
        <dbReference type="ARBA" id="ARBA00023024"/>
    </source>
</evidence>
<feature type="signal peptide" evidence="14">
    <location>
        <begin position="1"/>
        <end position="22"/>
    </location>
</feature>
<evidence type="ECO:0000259" key="16">
    <source>
        <dbReference type="PROSITE" id="PS51910"/>
    </source>
</evidence>
<dbReference type="CDD" id="cd02878">
    <property type="entry name" value="GH18_zymocin_alpha"/>
    <property type="match status" value="1"/>
</dbReference>
<evidence type="ECO:0000256" key="12">
    <source>
        <dbReference type="SAM" id="MobiDB-lite"/>
    </source>
</evidence>
<dbReference type="Pfam" id="PF00704">
    <property type="entry name" value="Glyco_hydro_18"/>
    <property type="match status" value="1"/>
</dbReference>
<evidence type="ECO:0000256" key="3">
    <source>
        <dbReference type="ARBA" id="ARBA00012729"/>
    </source>
</evidence>
<keyword evidence="7" id="KW-0843">Virulence</keyword>
<feature type="domain" description="GH18" evidence="16">
    <location>
        <begin position="532"/>
        <end position="928"/>
    </location>
</feature>
<dbReference type="PANTHER" id="PTHR47700">
    <property type="entry name" value="V CHITINASE, PUTATIVE (AFU_ORTHOLOGUE AFUA_6G13720)-RELATED"/>
    <property type="match status" value="1"/>
</dbReference>
<dbReference type="Gene3D" id="3.10.350.10">
    <property type="entry name" value="LysM domain"/>
    <property type="match status" value="2"/>
</dbReference>
<accession>A0ABR4L8V6</accession>
<feature type="transmembrane region" description="Helical" evidence="13">
    <location>
        <begin position="1211"/>
        <end position="1231"/>
    </location>
</feature>
<feature type="compositionally biased region" description="Basic and acidic residues" evidence="12">
    <location>
        <begin position="287"/>
        <end position="305"/>
    </location>
</feature>
<keyword evidence="8" id="KW-0119">Carbohydrate metabolism</keyword>
<name>A0ABR4L8V6_9EURO</name>